<dbReference type="AlphaFoldDB" id="A0A1L9SBD4"/>
<evidence type="ECO:0000313" key="1">
    <source>
        <dbReference type="EMBL" id="OJJ44458.1"/>
    </source>
</evidence>
<organism evidence="1 2">
    <name type="scientific">Penicilliopsis zonata CBS 506.65</name>
    <dbReference type="NCBI Taxonomy" id="1073090"/>
    <lineage>
        <taxon>Eukaryota</taxon>
        <taxon>Fungi</taxon>
        <taxon>Dikarya</taxon>
        <taxon>Ascomycota</taxon>
        <taxon>Pezizomycotina</taxon>
        <taxon>Eurotiomycetes</taxon>
        <taxon>Eurotiomycetidae</taxon>
        <taxon>Eurotiales</taxon>
        <taxon>Aspergillaceae</taxon>
        <taxon>Penicilliopsis</taxon>
    </lineage>
</organism>
<name>A0A1L9SBD4_9EURO</name>
<dbReference type="EMBL" id="KV878348">
    <property type="protein sequence ID" value="OJJ44458.1"/>
    <property type="molecule type" value="Genomic_DNA"/>
</dbReference>
<dbReference type="SUPFAM" id="SSF51197">
    <property type="entry name" value="Clavaminate synthase-like"/>
    <property type="match status" value="1"/>
</dbReference>
<dbReference type="RefSeq" id="XP_022578968.1">
    <property type="nucleotide sequence ID" value="XM_022723750.1"/>
</dbReference>
<sequence>MATTTAIIQGPLTLRGQHGDWRDDLMSQGYVVVKQAISSEKAQYYQQKAFDWLKSFDTGLDLNDPSTWTAENLPIQSSINTFTNYGVSHEKFMWEARMEPGVVEAFSRIWGTDQLLVSFDALNITFPNRVDKPIQKPWPHVDQSPFRRGVHCIQGIINLSHAGAEDGSLMLYPRSNTLTETFFDTQTDPSTWEKKDYRTFTEKEMAWFHAKGLQPIKVHAEPGDLILWDSRTIHWGGEPSPDSNTIRTVIYASYSPARLAAPEALEAKKEAFARSLNTTHWAHENIVVRPQFLLLPDGTPDPRSRSKPIEDPILSERLLQLAGMKPYE</sequence>
<keyword evidence="2" id="KW-1185">Reference proteome</keyword>
<proteinExistence type="predicted"/>
<dbReference type="OrthoDB" id="445007at2759"/>
<protein>
    <recommendedName>
        <fullName evidence="3">Phytanoyl-CoA dioxygenase</fullName>
    </recommendedName>
</protein>
<evidence type="ECO:0008006" key="3">
    <source>
        <dbReference type="Google" id="ProtNLM"/>
    </source>
</evidence>
<gene>
    <name evidence="1" type="ORF">ASPZODRAFT_135283</name>
</gene>
<evidence type="ECO:0000313" key="2">
    <source>
        <dbReference type="Proteomes" id="UP000184188"/>
    </source>
</evidence>
<dbReference type="Gene3D" id="2.60.120.620">
    <property type="entry name" value="q2cbj1_9rhob like domain"/>
    <property type="match status" value="1"/>
</dbReference>
<dbReference type="PANTHER" id="PTHR31630">
    <property type="entry name" value="PHYTANOYL-COA DIOXYGENASE-RELATED-RELATED"/>
    <property type="match status" value="1"/>
</dbReference>
<dbReference type="Proteomes" id="UP000184188">
    <property type="component" value="Unassembled WGS sequence"/>
</dbReference>
<accession>A0A1L9SBD4</accession>
<dbReference type="Pfam" id="PF05721">
    <property type="entry name" value="PhyH"/>
    <property type="match status" value="1"/>
</dbReference>
<dbReference type="GeneID" id="34610215"/>
<reference evidence="2" key="1">
    <citation type="journal article" date="2017" name="Genome Biol.">
        <title>Comparative genomics reveals high biological diversity and specific adaptations in the industrially and medically important fungal genus Aspergillus.</title>
        <authorList>
            <person name="de Vries R.P."/>
            <person name="Riley R."/>
            <person name="Wiebenga A."/>
            <person name="Aguilar-Osorio G."/>
            <person name="Amillis S."/>
            <person name="Uchima C.A."/>
            <person name="Anderluh G."/>
            <person name="Asadollahi M."/>
            <person name="Askin M."/>
            <person name="Barry K."/>
            <person name="Battaglia E."/>
            <person name="Bayram O."/>
            <person name="Benocci T."/>
            <person name="Braus-Stromeyer S.A."/>
            <person name="Caldana C."/>
            <person name="Canovas D."/>
            <person name="Cerqueira G.C."/>
            <person name="Chen F."/>
            <person name="Chen W."/>
            <person name="Choi C."/>
            <person name="Clum A."/>
            <person name="Dos Santos R.A."/>
            <person name="Damasio A.R."/>
            <person name="Diallinas G."/>
            <person name="Emri T."/>
            <person name="Fekete E."/>
            <person name="Flipphi M."/>
            <person name="Freyberg S."/>
            <person name="Gallo A."/>
            <person name="Gournas C."/>
            <person name="Habgood R."/>
            <person name="Hainaut M."/>
            <person name="Harispe M.L."/>
            <person name="Henrissat B."/>
            <person name="Hilden K.S."/>
            <person name="Hope R."/>
            <person name="Hossain A."/>
            <person name="Karabika E."/>
            <person name="Karaffa L."/>
            <person name="Karanyi Z."/>
            <person name="Krasevec N."/>
            <person name="Kuo A."/>
            <person name="Kusch H."/>
            <person name="LaButti K."/>
            <person name="Lagendijk E.L."/>
            <person name="Lapidus A."/>
            <person name="Levasseur A."/>
            <person name="Lindquist E."/>
            <person name="Lipzen A."/>
            <person name="Logrieco A.F."/>
            <person name="MacCabe A."/>
            <person name="Maekelae M.R."/>
            <person name="Malavazi I."/>
            <person name="Melin P."/>
            <person name="Meyer V."/>
            <person name="Mielnichuk N."/>
            <person name="Miskei M."/>
            <person name="Molnar A.P."/>
            <person name="Mule G."/>
            <person name="Ngan C.Y."/>
            <person name="Orejas M."/>
            <person name="Orosz E."/>
            <person name="Ouedraogo J.P."/>
            <person name="Overkamp K.M."/>
            <person name="Park H.-S."/>
            <person name="Perrone G."/>
            <person name="Piumi F."/>
            <person name="Punt P.J."/>
            <person name="Ram A.F."/>
            <person name="Ramon A."/>
            <person name="Rauscher S."/>
            <person name="Record E."/>
            <person name="Riano-Pachon D.M."/>
            <person name="Robert V."/>
            <person name="Roehrig J."/>
            <person name="Ruller R."/>
            <person name="Salamov A."/>
            <person name="Salih N.S."/>
            <person name="Samson R.A."/>
            <person name="Sandor E."/>
            <person name="Sanguinetti M."/>
            <person name="Schuetze T."/>
            <person name="Sepcic K."/>
            <person name="Shelest E."/>
            <person name="Sherlock G."/>
            <person name="Sophianopoulou V."/>
            <person name="Squina F.M."/>
            <person name="Sun H."/>
            <person name="Susca A."/>
            <person name="Todd R.B."/>
            <person name="Tsang A."/>
            <person name="Unkles S.E."/>
            <person name="van de Wiele N."/>
            <person name="van Rossen-Uffink D."/>
            <person name="Oliveira J.V."/>
            <person name="Vesth T.C."/>
            <person name="Visser J."/>
            <person name="Yu J.-H."/>
            <person name="Zhou M."/>
            <person name="Andersen M.R."/>
            <person name="Archer D.B."/>
            <person name="Baker S.E."/>
            <person name="Benoit I."/>
            <person name="Brakhage A.A."/>
            <person name="Braus G.H."/>
            <person name="Fischer R."/>
            <person name="Frisvad J.C."/>
            <person name="Goldman G.H."/>
            <person name="Houbraken J."/>
            <person name="Oakley B."/>
            <person name="Pocsi I."/>
            <person name="Scazzocchio C."/>
            <person name="Seiboth B."/>
            <person name="vanKuyk P.A."/>
            <person name="Wortman J."/>
            <person name="Dyer P.S."/>
            <person name="Grigoriev I.V."/>
        </authorList>
    </citation>
    <scope>NUCLEOTIDE SEQUENCE [LARGE SCALE GENOMIC DNA]</scope>
    <source>
        <strain evidence="2">CBS 506.65</strain>
    </source>
</reference>
<dbReference type="InterPro" id="IPR008775">
    <property type="entry name" value="Phytyl_CoA_dOase-like"/>
</dbReference>
<dbReference type="PANTHER" id="PTHR31630:SF6">
    <property type="entry name" value="PHYTANOYL-COA DIOXYGENASE-RELATED"/>
    <property type="match status" value="1"/>
</dbReference>
<dbReference type="VEuPathDB" id="FungiDB:ASPZODRAFT_135283"/>